<feature type="compositionally biased region" description="Polar residues" evidence="1">
    <location>
        <begin position="301"/>
        <end position="310"/>
    </location>
</feature>
<feature type="region of interest" description="Disordered" evidence="1">
    <location>
        <begin position="287"/>
        <end position="310"/>
    </location>
</feature>
<accession>A0A388K3I4</accession>
<sequence length="310" mass="34578">MKKEISSRLDSIRELLESKKGNGDDEVAKLRLEIEGLPKALRDGQGASTSECIFDKYEREIEEERARSDRGLTAMEGEIARLRSANEEAVVAADVWKSEALRPGNKRGSIVVTATPVPGVRTRARTDSLLSPSVEDLKLKEKVEHQEHEIELLREWRLRELKGRREAEQELKLLTEKMAMLEVERRTPTASNLKAQMDKVASTAEKGKKQLSPEAMAIEANDRETFLQETRKMLKPLKKEKIVALCAKEGVSYSTLDKTKEELALKRAEKAFGPVKDRAVKKGGVVIHEVTDGDEPGDGSTEVNCDSATS</sequence>
<comment type="caution">
    <text evidence="2">The sequence shown here is derived from an EMBL/GenBank/DDBJ whole genome shotgun (WGS) entry which is preliminary data.</text>
</comment>
<keyword evidence="3" id="KW-1185">Reference proteome</keyword>
<name>A0A388K3I4_CHABU</name>
<dbReference type="AlphaFoldDB" id="A0A388K3I4"/>
<proteinExistence type="predicted"/>
<dbReference type="EMBL" id="BFEA01000052">
    <property type="protein sequence ID" value="GBG64595.1"/>
    <property type="molecule type" value="Genomic_DNA"/>
</dbReference>
<reference evidence="2 3" key="1">
    <citation type="journal article" date="2018" name="Cell">
        <title>The Chara Genome: Secondary Complexity and Implications for Plant Terrestrialization.</title>
        <authorList>
            <person name="Nishiyama T."/>
            <person name="Sakayama H."/>
            <person name="Vries J.D."/>
            <person name="Buschmann H."/>
            <person name="Saint-Marcoux D."/>
            <person name="Ullrich K.K."/>
            <person name="Haas F.B."/>
            <person name="Vanderstraeten L."/>
            <person name="Becker D."/>
            <person name="Lang D."/>
            <person name="Vosolsobe S."/>
            <person name="Rombauts S."/>
            <person name="Wilhelmsson P.K.I."/>
            <person name="Janitza P."/>
            <person name="Kern R."/>
            <person name="Heyl A."/>
            <person name="Rumpler F."/>
            <person name="Villalobos L.I.A.C."/>
            <person name="Clay J.M."/>
            <person name="Skokan R."/>
            <person name="Toyoda A."/>
            <person name="Suzuki Y."/>
            <person name="Kagoshima H."/>
            <person name="Schijlen E."/>
            <person name="Tajeshwar N."/>
            <person name="Catarino B."/>
            <person name="Hetherington A.J."/>
            <person name="Saltykova A."/>
            <person name="Bonnot C."/>
            <person name="Breuninger H."/>
            <person name="Symeonidi A."/>
            <person name="Radhakrishnan G.V."/>
            <person name="Van Nieuwerburgh F."/>
            <person name="Deforce D."/>
            <person name="Chang C."/>
            <person name="Karol K.G."/>
            <person name="Hedrich R."/>
            <person name="Ulvskov P."/>
            <person name="Glockner G."/>
            <person name="Delwiche C.F."/>
            <person name="Petrasek J."/>
            <person name="Van de Peer Y."/>
            <person name="Friml J."/>
            <person name="Beilby M."/>
            <person name="Dolan L."/>
            <person name="Kohara Y."/>
            <person name="Sugano S."/>
            <person name="Fujiyama A."/>
            <person name="Delaux P.-M."/>
            <person name="Quint M."/>
            <person name="TheiBen G."/>
            <person name="Hagemann M."/>
            <person name="Harholt J."/>
            <person name="Dunand C."/>
            <person name="Zachgo S."/>
            <person name="Langdale J."/>
            <person name="Maumus F."/>
            <person name="Straeten D.V.D."/>
            <person name="Gould S.B."/>
            <person name="Rensing S.A."/>
        </authorList>
    </citation>
    <scope>NUCLEOTIDE SEQUENCE [LARGE SCALE GENOMIC DNA]</scope>
    <source>
        <strain evidence="2 3">S276</strain>
    </source>
</reference>
<organism evidence="2 3">
    <name type="scientific">Chara braunii</name>
    <name type="common">Braun's stonewort</name>
    <dbReference type="NCBI Taxonomy" id="69332"/>
    <lineage>
        <taxon>Eukaryota</taxon>
        <taxon>Viridiplantae</taxon>
        <taxon>Streptophyta</taxon>
        <taxon>Charophyceae</taxon>
        <taxon>Charales</taxon>
        <taxon>Characeae</taxon>
        <taxon>Chara</taxon>
    </lineage>
</organism>
<evidence type="ECO:0000313" key="2">
    <source>
        <dbReference type="EMBL" id="GBG64595.1"/>
    </source>
</evidence>
<dbReference type="Gramene" id="GBG64595">
    <property type="protein sequence ID" value="GBG64595"/>
    <property type="gene ID" value="CBR_g45652"/>
</dbReference>
<protein>
    <submittedName>
        <fullName evidence="2">Uncharacterized protein</fullName>
    </submittedName>
</protein>
<gene>
    <name evidence="2" type="ORF">CBR_g45652</name>
</gene>
<dbReference type="Proteomes" id="UP000265515">
    <property type="component" value="Unassembled WGS sequence"/>
</dbReference>
<evidence type="ECO:0000313" key="3">
    <source>
        <dbReference type="Proteomes" id="UP000265515"/>
    </source>
</evidence>
<evidence type="ECO:0000256" key="1">
    <source>
        <dbReference type="SAM" id="MobiDB-lite"/>
    </source>
</evidence>